<evidence type="ECO:0000256" key="5">
    <source>
        <dbReference type="ARBA" id="ARBA00022989"/>
    </source>
</evidence>
<dbReference type="PANTHER" id="PTHR30151:SF0">
    <property type="entry name" value="ABC TRANSPORTER PERMEASE PROTEIN MJ0413-RELATED"/>
    <property type="match status" value="1"/>
</dbReference>
<feature type="transmembrane region" description="Helical" evidence="7">
    <location>
        <begin position="132"/>
        <end position="153"/>
    </location>
</feature>
<evidence type="ECO:0000256" key="6">
    <source>
        <dbReference type="ARBA" id="ARBA00023136"/>
    </source>
</evidence>
<dbReference type="InterPro" id="IPR000515">
    <property type="entry name" value="MetI-like"/>
</dbReference>
<dbReference type="InterPro" id="IPR035906">
    <property type="entry name" value="MetI-like_sf"/>
</dbReference>
<keyword evidence="4 7" id="KW-0812">Transmembrane</keyword>
<feature type="transmembrane region" description="Helical" evidence="7">
    <location>
        <begin position="193"/>
        <end position="216"/>
    </location>
</feature>
<evidence type="ECO:0000256" key="4">
    <source>
        <dbReference type="ARBA" id="ARBA00022692"/>
    </source>
</evidence>
<dbReference type="GO" id="GO:0005886">
    <property type="term" value="C:plasma membrane"/>
    <property type="evidence" value="ECO:0007669"/>
    <property type="project" value="UniProtKB-SubCell"/>
</dbReference>
<comment type="subcellular location">
    <subcellularLocation>
        <location evidence="1">Cell membrane</location>
        <topology evidence="1">Multi-pass membrane protein</topology>
    </subcellularLocation>
</comment>
<comment type="caution">
    <text evidence="9">The sequence shown here is derived from an EMBL/GenBank/DDBJ whole genome shotgun (WGS) entry which is preliminary data.</text>
</comment>
<name>A0A923PNX0_9BACT</name>
<dbReference type="AlphaFoldDB" id="A0A923PNX0"/>
<evidence type="ECO:0000313" key="9">
    <source>
        <dbReference type="EMBL" id="MBC6994774.1"/>
    </source>
</evidence>
<accession>A0A923PNX0</accession>
<keyword evidence="5 7" id="KW-1133">Transmembrane helix</keyword>
<keyword evidence="10" id="KW-1185">Reference proteome</keyword>
<dbReference type="Gene3D" id="1.10.3720.10">
    <property type="entry name" value="MetI-like"/>
    <property type="match status" value="1"/>
</dbReference>
<feature type="transmembrane region" description="Helical" evidence="7">
    <location>
        <begin position="228"/>
        <end position="249"/>
    </location>
</feature>
<keyword evidence="6 7" id="KW-0472">Membrane</keyword>
<dbReference type="PANTHER" id="PTHR30151">
    <property type="entry name" value="ALKANE SULFONATE ABC TRANSPORTER-RELATED, MEMBRANE SUBUNIT"/>
    <property type="match status" value="1"/>
</dbReference>
<sequence>MPTIGSWFKPFERLARQHTALISGIWVVLLLGLWFIGTSGPTKLFPPPSLAWEGFRDLFAEGLVRHIASSLWLCLQATVISILISLFFAYLSVVPFFRPVAIMLSRMRYLPLTGITFYLAMVVNDARDMQILVLVVFMSLYFITSLLGVITAIPQEELDHARSLQCSRWEVLWEVVIKGRLDYVIEVLRQNLAITWMMLVTVESILVAAGGLGVLIKNSDKFMNHGRIVALQIIILLVGLGIDVFLNFLRRMLFRYSKI</sequence>
<evidence type="ECO:0000313" key="10">
    <source>
        <dbReference type="Proteomes" id="UP000650081"/>
    </source>
</evidence>
<evidence type="ECO:0000259" key="8">
    <source>
        <dbReference type="PROSITE" id="PS50928"/>
    </source>
</evidence>
<protein>
    <recommendedName>
        <fullName evidence="8">ABC transmembrane type-1 domain-containing protein</fullName>
    </recommendedName>
</protein>
<keyword evidence="2" id="KW-0813">Transport</keyword>
<dbReference type="EMBL" id="JACSIT010000104">
    <property type="protein sequence ID" value="MBC6994774.1"/>
    <property type="molecule type" value="Genomic_DNA"/>
</dbReference>
<dbReference type="CDD" id="cd06261">
    <property type="entry name" value="TM_PBP2"/>
    <property type="match status" value="1"/>
</dbReference>
<evidence type="ECO:0000256" key="3">
    <source>
        <dbReference type="ARBA" id="ARBA00022475"/>
    </source>
</evidence>
<dbReference type="PROSITE" id="PS50928">
    <property type="entry name" value="ABC_TM1"/>
    <property type="match status" value="1"/>
</dbReference>
<evidence type="ECO:0000256" key="2">
    <source>
        <dbReference type="ARBA" id="ARBA00022448"/>
    </source>
</evidence>
<dbReference type="GO" id="GO:0055085">
    <property type="term" value="P:transmembrane transport"/>
    <property type="evidence" value="ECO:0007669"/>
    <property type="project" value="InterPro"/>
</dbReference>
<dbReference type="RefSeq" id="WP_187466846.1">
    <property type="nucleotide sequence ID" value="NZ_JACSIT010000104.1"/>
</dbReference>
<evidence type="ECO:0000256" key="1">
    <source>
        <dbReference type="ARBA" id="ARBA00004651"/>
    </source>
</evidence>
<dbReference type="SUPFAM" id="SSF161098">
    <property type="entry name" value="MetI-like"/>
    <property type="match status" value="1"/>
</dbReference>
<organism evidence="9 10">
    <name type="scientific">Neolewinella lacunae</name>
    <dbReference type="NCBI Taxonomy" id="1517758"/>
    <lineage>
        <taxon>Bacteria</taxon>
        <taxon>Pseudomonadati</taxon>
        <taxon>Bacteroidota</taxon>
        <taxon>Saprospiria</taxon>
        <taxon>Saprospirales</taxon>
        <taxon>Lewinellaceae</taxon>
        <taxon>Neolewinella</taxon>
    </lineage>
</organism>
<proteinExistence type="predicted"/>
<keyword evidence="3" id="KW-1003">Cell membrane</keyword>
<feature type="domain" description="ABC transmembrane type-1" evidence="8">
    <location>
        <begin position="67"/>
        <end position="246"/>
    </location>
</feature>
<dbReference type="Proteomes" id="UP000650081">
    <property type="component" value="Unassembled WGS sequence"/>
</dbReference>
<feature type="transmembrane region" description="Helical" evidence="7">
    <location>
        <begin position="70"/>
        <end position="97"/>
    </location>
</feature>
<reference evidence="9" key="1">
    <citation type="submission" date="2020-08" db="EMBL/GenBank/DDBJ databases">
        <title>Lewinella bacteria from marine environments.</title>
        <authorList>
            <person name="Zhong Y."/>
        </authorList>
    </citation>
    <scope>NUCLEOTIDE SEQUENCE</scope>
    <source>
        <strain evidence="9">KCTC 42187</strain>
    </source>
</reference>
<evidence type="ECO:0000256" key="7">
    <source>
        <dbReference type="SAM" id="Phobius"/>
    </source>
</evidence>
<feature type="transmembrane region" description="Helical" evidence="7">
    <location>
        <begin position="20"/>
        <end position="37"/>
    </location>
</feature>
<gene>
    <name evidence="9" type="ORF">H9S92_11400</name>
</gene>